<comment type="caution">
    <text evidence="2">The sequence shown here is derived from an EMBL/GenBank/DDBJ whole genome shotgun (WGS) entry which is preliminary data.</text>
</comment>
<dbReference type="EMBL" id="JBEFKJ010000032">
    <property type="protein sequence ID" value="KAL2038494.1"/>
    <property type="molecule type" value="Genomic_DNA"/>
</dbReference>
<proteinExistence type="predicted"/>
<evidence type="ECO:0000313" key="2">
    <source>
        <dbReference type="EMBL" id="KAL2038494.1"/>
    </source>
</evidence>
<evidence type="ECO:0000256" key="1">
    <source>
        <dbReference type="SAM" id="SignalP"/>
    </source>
</evidence>
<gene>
    <name evidence="2" type="ORF">N7G274_008833</name>
</gene>
<reference evidence="2 3" key="1">
    <citation type="submission" date="2024-09" db="EMBL/GenBank/DDBJ databases">
        <title>Rethinking Asexuality: The Enigmatic Case of Functional Sexual Genes in Lepraria (Stereocaulaceae).</title>
        <authorList>
            <person name="Doellman M."/>
            <person name="Sun Y."/>
            <person name="Barcenas-Pena A."/>
            <person name="Lumbsch H.T."/>
            <person name="Grewe F."/>
        </authorList>
    </citation>
    <scope>NUCLEOTIDE SEQUENCE [LARGE SCALE GENOMIC DNA]</scope>
    <source>
        <strain evidence="2 3">Mercado 3170</strain>
    </source>
</reference>
<evidence type="ECO:0000313" key="3">
    <source>
        <dbReference type="Proteomes" id="UP001590950"/>
    </source>
</evidence>
<feature type="signal peptide" evidence="1">
    <location>
        <begin position="1"/>
        <end position="28"/>
    </location>
</feature>
<protein>
    <submittedName>
        <fullName evidence="2">Uncharacterized protein</fullName>
    </submittedName>
</protein>
<feature type="chain" id="PRO_5047443950" evidence="1">
    <location>
        <begin position="29"/>
        <end position="152"/>
    </location>
</feature>
<accession>A0ABR4A138</accession>
<keyword evidence="1" id="KW-0732">Signal</keyword>
<name>A0ABR4A138_9LECA</name>
<dbReference type="Proteomes" id="UP001590950">
    <property type="component" value="Unassembled WGS sequence"/>
</dbReference>
<sequence>MSSKPRYGLHLCFLVLLRSRFFWSYVHAMDAANLSTNLTFQSPNIILQRVPASDPYTYAIPRSPPYLQVSHFTAVRPPPPTPDALRCFLETYIAINEVLVSRGNAPIGSRPMLATKYGKVELYLLGNQCGLGSMIGFHDRFKHLLILCPSRY</sequence>
<organism evidence="2 3">
    <name type="scientific">Stereocaulon virgatum</name>
    <dbReference type="NCBI Taxonomy" id="373712"/>
    <lineage>
        <taxon>Eukaryota</taxon>
        <taxon>Fungi</taxon>
        <taxon>Dikarya</taxon>
        <taxon>Ascomycota</taxon>
        <taxon>Pezizomycotina</taxon>
        <taxon>Lecanoromycetes</taxon>
        <taxon>OSLEUM clade</taxon>
        <taxon>Lecanoromycetidae</taxon>
        <taxon>Lecanorales</taxon>
        <taxon>Lecanorineae</taxon>
        <taxon>Stereocaulaceae</taxon>
        <taxon>Stereocaulon</taxon>
    </lineage>
</organism>
<keyword evidence="3" id="KW-1185">Reference proteome</keyword>